<dbReference type="Pfam" id="PF02826">
    <property type="entry name" value="2-Hacid_dh_C"/>
    <property type="match status" value="1"/>
</dbReference>
<accession>A0ABU9IBT4</accession>
<evidence type="ECO:0000259" key="3">
    <source>
        <dbReference type="Pfam" id="PF02826"/>
    </source>
</evidence>
<evidence type="ECO:0000256" key="2">
    <source>
        <dbReference type="ARBA" id="ARBA00023027"/>
    </source>
</evidence>
<evidence type="ECO:0000313" key="4">
    <source>
        <dbReference type="EMBL" id="MEL1249875.1"/>
    </source>
</evidence>
<name>A0ABU9IBT4_9SPHN</name>
<organism evidence="4 5">
    <name type="scientific">Aurantiacibacter gilvus</name>
    <dbReference type="NCBI Taxonomy" id="3139141"/>
    <lineage>
        <taxon>Bacteria</taxon>
        <taxon>Pseudomonadati</taxon>
        <taxon>Pseudomonadota</taxon>
        <taxon>Alphaproteobacteria</taxon>
        <taxon>Sphingomonadales</taxon>
        <taxon>Erythrobacteraceae</taxon>
        <taxon>Aurantiacibacter</taxon>
    </lineage>
</organism>
<dbReference type="EMBL" id="JBBYHV010000001">
    <property type="protein sequence ID" value="MEL1249875.1"/>
    <property type="molecule type" value="Genomic_DNA"/>
</dbReference>
<dbReference type="RefSeq" id="WP_341672398.1">
    <property type="nucleotide sequence ID" value="NZ_JBBYHV010000001.1"/>
</dbReference>
<proteinExistence type="predicted"/>
<dbReference type="SUPFAM" id="SSF52283">
    <property type="entry name" value="Formate/glycerate dehydrogenase catalytic domain-like"/>
    <property type="match status" value="1"/>
</dbReference>
<keyword evidence="2" id="KW-0520">NAD</keyword>
<dbReference type="InterPro" id="IPR036291">
    <property type="entry name" value="NAD(P)-bd_dom_sf"/>
</dbReference>
<evidence type="ECO:0000313" key="5">
    <source>
        <dbReference type="Proteomes" id="UP001497045"/>
    </source>
</evidence>
<dbReference type="Proteomes" id="UP001497045">
    <property type="component" value="Unassembled WGS sequence"/>
</dbReference>
<feature type="domain" description="D-isomer specific 2-hydroxyacid dehydrogenase NAD-binding" evidence="3">
    <location>
        <begin position="107"/>
        <end position="276"/>
    </location>
</feature>
<comment type="caution">
    <text evidence="4">The sequence shown here is derived from an EMBL/GenBank/DDBJ whole genome shotgun (WGS) entry which is preliminary data.</text>
</comment>
<dbReference type="PANTHER" id="PTHR43333:SF1">
    <property type="entry name" value="D-ISOMER SPECIFIC 2-HYDROXYACID DEHYDROGENASE NAD-BINDING DOMAIN-CONTAINING PROTEIN"/>
    <property type="match status" value="1"/>
</dbReference>
<keyword evidence="5" id="KW-1185">Reference proteome</keyword>
<gene>
    <name evidence="4" type="ORF">AAEO60_04235</name>
</gene>
<sequence>MEAIVRALLPIWAKPGLEGRLPEWLDVDWWESVEQLLELAPTAQIGWFDMHAKPPALEAIAKAQKLEWLCSGYAGVDWMPLDDLAARGVSLTCGAGLAANQVAEFAVMAMLAQRRGYREIVRAQDRHEWLQVPPTTVEMTGTRALVLGFGAIGQTMARMLAGFGVECVPVRSRAGEGVLGPDEWRAQLGDFDWVVLTLPSTPETNDMFGADELAAMKTDAVLVNYGRAEVVDQDALVTALEGKAIGGAILDVTLPEPLPPEHKLWTLENAHITMHLCGIPNDASRQRAIDRFLANCERFRAGQALEAQVDLARGY</sequence>
<dbReference type="CDD" id="cd05300">
    <property type="entry name" value="2-Hacid_dh_1"/>
    <property type="match status" value="1"/>
</dbReference>
<keyword evidence="1" id="KW-0560">Oxidoreductase</keyword>
<reference evidence="4 5" key="1">
    <citation type="submission" date="2024-04" db="EMBL/GenBank/DDBJ databases">
        <title>Aurantiacibacter sp. DGU6 16S ribosomal RNA gene Genome sequencing and assembly.</title>
        <authorList>
            <person name="Park S."/>
        </authorList>
    </citation>
    <scope>NUCLEOTIDE SEQUENCE [LARGE SCALE GENOMIC DNA]</scope>
    <source>
        <strain evidence="4 5">DGU6</strain>
    </source>
</reference>
<dbReference type="InterPro" id="IPR006140">
    <property type="entry name" value="D-isomer_DH_NAD-bd"/>
</dbReference>
<dbReference type="Gene3D" id="3.40.50.720">
    <property type="entry name" value="NAD(P)-binding Rossmann-like Domain"/>
    <property type="match status" value="2"/>
</dbReference>
<dbReference type="SUPFAM" id="SSF51735">
    <property type="entry name" value="NAD(P)-binding Rossmann-fold domains"/>
    <property type="match status" value="1"/>
</dbReference>
<dbReference type="PANTHER" id="PTHR43333">
    <property type="entry name" value="2-HACID_DH_C DOMAIN-CONTAINING PROTEIN"/>
    <property type="match status" value="1"/>
</dbReference>
<evidence type="ECO:0000256" key="1">
    <source>
        <dbReference type="ARBA" id="ARBA00023002"/>
    </source>
</evidence>
<protein>
    <submittedName>
        <fullName evidence="4">D-2-hydroxyacid dehydrogenase</fullName>
    </submittedName>
</protein>